<feature type="domain" description="Polymerase/histidinol phosphatase N-terminal" evidence="10">
    <location>
        <begin position="15"/>
        <end position="82"/>
    </location>
</feature>
<evidence type="ECO:0000256" key="8">
    <source>
        <dbReference type="ARBA" id="ARBA00022932"/>
    </source>
</evidence>
<dbReference type="NCBIfam" id="NF004226">
    <property type="entry name" value="PRK05673.1"/>
    <property type="match status" value="1"/>
</dbReference>
<dbReference type="InterPro" id="IPR029460">
    <property type="entry name" value="DNAPol_HHH"/>
</dbReference>
<dbReference type="InterPro" id="IPR048472">
    <property type="entry name" value="DNA_pol_IIIA_C"/>
</dbReference>
<dbReference type="InterPro" id="IPR049821">
    <property type="entry name" value="PolIIIA_DnaE1_PHP"/>
</dbReference>
<evidence type="ECO:0000256" key="4">
    <source>
        <dbReference type="ARBA" id="ARBA00022490"/>
    </source>
</evidence>
<dbReference type="Pfam" id="PF14579">
    <property type="entry name" value="HHH_6"/>
    <property type="match status" value="1"/>
</dbReference>
<dbReference type="CDD" id="cd07433">
    <property type="entry name" value="PHP_PolIIIA_DnaE1"/>
    <property type="match status" value="1"/>
</dbReference>
<dbReference type="Gene3D" id="1.10.150.870">
    <property type="match status" value="1"/>
</dbReference>
<dbReference type="NCBIfam" id="TIGR00594">
    <property type="entry name" value="polc"/>
    <property type="match status" value="1"/>
</dbReference>
<dbReference type="InterPro" id="IPR003141">
    <property type="entry name" value="Pol/His_phosphatase_N"/>
</dbReference>
<dbReference type="InterPro" id="IPR004013">
    <property type="entry name" value="PHP_dom"/>
</dbReference>
<dbReference type="EMBL" id="JAAGSC010000039">
    <property type="protein sequence ID" value="NDY95438.1"/>
    <property type="molecule type" value="Genomic_DNA"/>
</dbReference>
<dbReference type="Pfam" id="PF02811">
    <property type="entry name" value="PHP"/>
    <property type="match status" value="1"/>
</dbReference>
<keyword evidence="6 11" id="KW-0548">Nucleotidyltransferase</keyword>
<dbReference type="EC" id="2.7.7.7" evidence="2"/>
<dbReference type="InterPro" id="IPR004365">
    <property type="entry name" value="NA-bd_OB_tRNA"/>
</dbReference>
<dbReference type="Gene3D" id="1.10.10.1600">
    <property type="entry name" value="Bacterial DNA polymerase III alpha subunit, thumb domain"/>
    <property type="match status" value="1"/>
</dbReference>
<dbReference type="InterPro" id="IPR016195">
    <property type="entry name" value="Pol/histidinol_Pase-like"/>
</dbReference>
<keyword evidence="4" id="KW-0963">Cytoplasm</keyword>
<keyword evidence="12" id="KW-1185">Reference proteome</keyword>
<gene>
    <name evidence="11" type="primary">dnaE</name>
    <name evidence="11" type="ORF">G3I74_06835</name>
</gene>
<dbReference type="PANTHER" id="PTHR32294">
    <property type="entry name" value="DNA POLYMERASE III SUBUNIT ALPHA"/>
    <property type="match status" value="1"/>
</dbReference>
<reference evidence="11 12" key="1">
    <citation type="submission" date="2020-02" db="EMBL/GenBank/DDBJ databases">
        <authorList>
            <person name="Zhang X.-Y."/>
        </authorList>
    </citation>
    <scope>NUCLEOTIDE SEQUENCE [LARGE SCALE GENOMIC DNA]</scope>
    <source>
        <strain evidence="11 12">C33</strain>
    </source>
</reference>
<dbReference type="AlphaFoldDB" id="A0A845UXL8"/>
<dbReference type="InterPro" id="IPR041931">
    <property type="entry name" value="DNA_pol3_alpha_thumb_dom"/>
</dbReference>
<evidence type="ECO:0000256" key="9">
    <source>
        <dbReference type="ARBA" id="ARBA00049244"/>
    </source>
</evidence>
<dbReference type="GO" id="GO:0008408">
    <property type="term" value="F:3'-5' exonuclease activity"/>
    <property type="evidence" value="ECO:0007669"/>
    <property type="project" value="InterPro"/>
</dbReference>
<dbReference type="CDD" id="cd04485">
    <property type="entry name" value="DnaE_OBF"/>
    <property type="match status" value="1"/>
</dbReference>
<evidence type="ECO:0000259" key="10">
    <source>
        <dbReference type="SMART" id="SM00481"/>
    </source>
</evidence>
<comment type="subcellular location">
    <subcellularLocation>
        <location evidence="1">Cytoplasm</location>
    </subcellularLocation>
</comment>
<comment type="catalytic activity">
    <reaction evidence="9">
        <text>DNA(n) + a 2'-deoxyribonucleoside 5'-triphosphate = DNA(n+1) + diphosphate</text>
        <dbReference type="Rhea" id="RHEA:22508"/>
        <dbReference type="Rhea" id="RHEA-COMP:17339"/>
        <dbReference type="Rhea" id="RHEA-COMP:17340"/>
        <dbReference type="ChEBI" id="CHEBI:33019"/>
        <dbReference type="ChEBI" id="CHEBI:61560"/>
        <dbReference type="ChEBI" id="CHEBI:173112"/>
        <dbReference type="EC" id="2.7.7.7"/>
    </reaction>
</comment>
<evidence type="ECO:0000256" key="7">
    <source>
        <dbReference type="ARBA" id="ARBA00022705"/>
    </source>
</evidence>
<dbReference type="InterPro" id="IPR011708">
    <property type="entry name" value="DNA_pol3_alpha_NTPase_dom"/>
</dbReference>
<dbReference type="FunFam" id="1.10.150.870:FF:000001">
    <property type="entry name" value="DNA polymerase III subunit alpha"/>
    <property type="match status" value="1"/>
</dbReference>
<dbReference type="SMART" id="SM00481">
    <property type="entry name" value="POLIIIAc"/>
    <property type="match status" value="1"/>
</dbReference>
<evidence type="ECO:0000313" key="11">
    <source>
        <dbReference type="EMBL" id="NDY95438.1"/>
    </source>
</evidence>
<sequence>MTPAHDSPPSKTPFVHLRLHTEYSLEDGLIRIHQLLDRAVELGMPAVAITDWHNLFALVKFYRAAVARGIKPIVGADIRVQEADEGPQAGVVTLLVQDRTGYLNLCRLLSRSFLEGRERGGQPRVLGPWLRGHSDGLIVLLGRSSSVGQALTNGRANQAGQRLQGWLRLFPGRTCIALERLGRDGEQALENGFLRLAAEHAVPVVASNDVRFLDPEDYFAHEARVCIHQGRLLDDKRRAREYVDQQYLKSPEEMAETFADLPVALENTAHLAMRCNLELTLGEYVLPAFPVPEGQTEDDFVRHKSAEGLSRRLERHGLAPDCERADYTQRLERELEVITSMGFSGYFLIVADFIAWARTNDVPVGPGRGSGAGSVVAWSLGITDVDPIRYELLFERFLNPERVSMPDFDIDFCVEGRDRVIDYVARTYGRDQVAQIITYGTMAAKAVVRDCGRVLGYNYGFVDSIAKLIPNKLEMTLEKALEEEPELQQRYEREDDTRSVLDLARSLEGLARNAGKHAGGLVIAPGPLTDFTPLYTEPDGHSVLTQFDKNDVESVGLVKFDFLGLRNLTIIDWALKAVNRRRAGEGKDTLDFDDLPLDDKQAFQLLQAAHTTAVFQLESPGMKELLRKLRPDTFDDIVAAVALYRPGPLDAGMVDEYINRKHGKAPVKYPHPLSEPILKPTYGVILYQEQVMQIAQELAGYSLGAADLLRRAMGKKKPEEMERQREIFVSGARENDIDAEQADAIFNLMETFARYGFNKSHSVAYALVAYHTAWLKAHYPAEFMAAVLSADLDKTDKIANLIEDCRAMGLAILPPDINRSEYHFRVEDGAIRYGLGAIKGVGHGAIENLVGIRQRRGPFSSLAELCREIDLARLNRRTLESLIRAGAGDCIEPNRAALMQSLPDVLSAAERFQSDRAAGQASLFGTTQAPSDGDTAKHSAAFRHARPWTNLQRLKAERETLGLYLSGHPLDELREELAGFTSTTLDRLGKQLGDAGNGNGRKRQRGVEMTLAGMVMAVRKRPGKGAFVAIDDGTGRIEVAVFDRLLGLVADRLVVDAILVVVGKVEVDDFRGGYRMVADEIMGIDEARARFARRLEIEIGNEDCAQLDGDLAAALRPYRSGRTPVIVRYRNGKAQALIELGEDWQVLPSAELLAAVGGVAGIAVARLRY</sequence>
<dbReference type="Pfam" id="PF01336">
    <property type="entry name" value="tRNA_anti-codon"/>
    <property type="match status" value="1"/>
</dbReference>
<keyword evidence="5 11" id="KW-0808">Transferase</keyword>
<dbReference type="InterPro" id="IPR040982">
    <property type="entry name" value="DNA_pol3_finger"/>
</dbReference>
<dbReference type="Gene3D" id="3.20.20.140">
    <property type="entry name" value="Metal-dependent hydrolases"/>
    <property type="match status" value="1"/>
</dbReference>
<dbReference type="InterPro" id="IPR004805">
    <property type="entry name" value="DnaE2/DnaE/PolC"/>
</dbReference>
<accession>A0A845UXL8</accession>
<dbReference type="GO" id="GO:0005737">
    <property type="term" value="C:cytoplasm"/>
    <property type="evidence" value="ECO:0007669"/>
    <property type="project" value="UniProtKB-SubCell"/>
</dbReference>
<dbReference type="SUPFAM" id="SSF89550">
    <property type="entry name" value="PHP domain-like"/>
    <property type="match status" value="1"/>
</dbReference>
<dbReference type="PANTHER" id="PTHR32294:SF0">
    <property type="entry name" value="DNA POLYMERASE III SUBUNIT ALPHA"/>
    <property type="match status" value="1"/>
</dbReference>
<dbReference type="Gene3D" id="2.40.50.140">
    <property type="entry name" value="Nucleic acid-binding proteins"/>
    <property type="match status" value="1"/>
</dbReference>
<comment type="caution">
    <text evidence="11">The sequence shown here is derived from an EMBL/GenBank/DDBJ whole genome shotgun (WGS) entry which is preliminary data.</text>
</comment>
<dbReference type="GO" id="GO:0006260">
    <property type="term" value="P:DNA replication"/>
    <property type="evidence" value="ECO:0007669"/>
    <property type="project" value="UniProtKB-KW"/>
</dbReference>
<dbReference type="GO" id="GO:0003676">
    <property type="term" value="F:nucleic acid binding"/>
    <property type="evidence" value="ECO:0007669"/>
    <property type="project" value="InterPro"/>
</dbReference>
<dbReference type="RefSeq" id="WP_164210822.1">
    <property type="nucleotide sequence ID" value="NZ_JAAGSC010000039.1"/>
</dbReference>
<dbReference type="Proteomes" id="UP000484885">
    <property type="component" value="Unassembled WGS sequence"/>
</dbReference>
<keyword evidence="7" id="KW-0235">DNA replication</keyword>
<dbReference type="GO" id="GO:0003887">
    <property type="term" value="F:DNA-directed DNA polymerase activity"/>
    <property type="evidence" value="ECO:0007669"/>
    <property type="project" value="UniProtKB-KW"/>
</dbReference>
<dbReference type="Pfam" id="PF20914">
    <property type="entry name" value="DNA_pol_IIIA_C"/>
    <property type="match status" value="1"/>
</dbReference>
<dbReference type="Pfam" id="PF07733">
    <property type="entry name" value="DNA_pol3_alpha"/>
    <property type="match status" value="1"/>
</dbReference>
<evidence type="ECO:0000256" key="1">
    <source>
        <dbReference type="ARBA" id="ARBA00004496"/>
    </source>
</evidence>
<evidence type="ECO:0000256" key="2">
    <source>
        <dbReference type="ARBA" id="ARBA00012417"/>
    </source>
</evidence>
<dbReference type="InterPro" id="IPR012340">
    <property type="entry name" value="NA-bd_OB-fold"/>
</dbReference>
<protein>
    <recommendedName>
        <fullName evidence="3">DNA polymerase III subunit alpha</fullName>
        <ecNumber evidence="2">2.7.7.7</ecNumber>
    </recommendedName>
</protein>
<name>A0A845UXL8_9GAMM</name>
<organism evidence="11 12">
    <name type="scientific">Wenzhouxiangella limi</name>
    <dbReference type="NCBI Taxonomy" id="2707351"/>
    <lineage>
        <taxon>Bacteria</taxon>
        <taxon>Pseudomonadati</taxon>
        <taxon>Pseudomonadota</taxon>
        <taxon>Gammaproteobacteria</taxon>
        <taxon>Chromatiales</taxon>
        <taxon>Wenzhouxiangellaceae</taxon>
        <taxon>Wenzhouxiangella</taxon>
    </lineage>
</organism>
<keyword evidence="8" id="KW-0239">DNA-directed DNA polymerase</keyword>
<evidence type="ECO:0000256" key="5">
    <source>
        <dbReference type="ARBA" id="ARBA00022679"/>
    </source>
</evidence>
<evidence type="ECO:0000313" key="12">
    <source>
        <dbReference type="Proteomes" id="UP000484885"/>
    </source>
</evidence>
<dbReference type="Pfam" id="PF17657">
    <property type="entry name" value="DNA_pol3_finger"/>
    <property type="match status" value="1"/>
</dbReference>
<evidence type="ECO:0000256" key="6">
    <source>
        <dbReference type="ARBA" id="ARBA00022695"/>
    </source>
</evidence>
<evidence type="ECO:0000256" key="3">
    <source>
        <dbReference type="ARBA" id="ARBA00019114"/>
    </source>
</evidence>
<proteinExistence type="predicted"/>